<comment type="caution">
    <text evidence="1">The sequence shown here is derived from an EMBL/GenBank/DDBJ whole genome shotgun (WGS) entry which is preliminary data.</text>
</comment>
<dbReference type="Proteomes" id="UP000784294">
    <property type="component" value="Unassembled WGS sequence"/>
</dbReference>
<sequence>MPQTIESTRQASVHLLMWTLESSCACSRCLAPRHPRVFCVVGAVRRLLPTSAACWETSQRTKLAVLHSHPPRQFVFLRSPSVRPQGSAGISSSSAGIHRRQVLLRVIHSFCSPSSFRKSLFITIILSHHYLLSVRLALPSVFLCFSPAGQHVNQPVDNLANCSLTSESKATSRKRRNCFLLLQTRFVVSSRLVSSILGVSCCSIGEPEINLYPDIVEW</sequence>
<evidence type="ECO:0000313" key="2">
    <source>
        <dbReference type="Proteomes" id="UP000784294"/>
    </source>
</evidence>
<dbReference type="EMBL" id="CAAALY010008583">
    <property type="protein sequence ID" value="VEL10290.1"/>
    <property type="molecule type" value="Genomic_DNA"/>
</dbReference>
<evidence type="ECO:0000313" key="1">
    <source>
        <dbReference type="EMBL" id="VEL10290.1"/>
    </source>
</evidence>
<keyword evidence="2" id="KW-1185">Reference proteome</keyword>
<gene>
    <name evidence="1" type="ORF">PXEA_LOCUS3730</name>
</gene>
<protein>
    <submittedName>
        <fullName evidence="1">Uncharacterized protein</fullName>
    </submittedName>
</protein>
<reference evidence="1" key="1">
    <citation type="submission" date="2018-11" db="EMBL/GenBank/DDBJ databases">
        <authorList>
            <consortium name="Pathogen Informatics"/>
        </authorList>
    </citation>
    <scope>NUCLEOTIDE SEQUENCE</scope>
</reference>
<name>A0A448WF64_9PLAT</name>
<dbReference type="AlphaFoldDB" id="A0A448WF64"/>
<accession>A0A448WF64</accession>
<organism evidence="1 2">
    <name type="scientific">Protopolystoma xenopodis</name>
    <dbReference type="NCBI Taxonomy" id="117903"/>
    <lineage>
        <taxon>Eukaryota</taxon>
        <taxon>Metazoa</taxon>
        <taxon>Spiralia</taxon>
        <taxon>Lophotrochozoa</taxon>
        <taxon>Platyhelminthes</taxon>
        <taxon>Monogenea</taxon>
        <taxon>Polyopisthocotylea</taxon>
        <taxon>Polystomatidea</taxon>
        <taxon>Polystomatidae</taxon>
        <taxon>Protopolystoma</taxon>
    </lineage>
</organism>
<proteinExistence type="predicted"/>